<dbReference type="PRINTS" id="PR00162">
    <property type="entry name" value="RIESKE"/>
</dbReference>
<dbReference type="Pfam" id="PF00355">
    <property type="entry name" value="Rieske"/>
    <property type="match status" value="1"/>
</dbReference>
<dbReference type="AlphaFoldDB" id="A0A1F6C2V4"/>
<dbReference type="GO" id="GO:0016020">
    <property type="term" value="C:membrane"/>
    <property type="evidence" value="ECO:0007669"/>
    <property type="project" value="InterPro"/>
</dbReference>
<name>A0A1F6C2V4_HANXR</name>
<comment type="caution">
    <text evidence="9">The sequence shown here is derived from an EMBL/GenBank/DDBJ whole genome shotgun (WGS) entry which is preliminary data.</text>
</comment>
<proteinExistence type="predicted"/>
<keyword evidence="4" id="KW-0411">Iron-sulfur</keyword>
<keyword evidence="1" id="KW-0001">2Fe-2S</keyword>
<keyword evidence="7" id="KW-0732">Signal</keyword>
<dbReference type="InterPro" id="IPR036922">
    <property type="entry name" value="Rieske_2Fe-2S_sf"/>
</dbReference>
<comment type="cofactor">
    <cofactor evidence="6">
        <name>[2Fe-2S] cluster</name>
        <dbReference type="ChEBI" id="CHEBI:190135"/>
    </cofactor>
</comment>
<feature type="domain" description="Rieske" evidence="8">
    <location>
        <begin position="37"/>
        <end position="135"/>
    </location>
</feature>
<dbReference type="InterPro" id="IPR017941">
    <property type="entry name" value="Rieske_2Fe-2S"/>
</dbReference>
<dbReference type="EMBL" id="MFKF01000433">
    <property type="protein sequence ID" value="OGG43515.1"/>
    <property type="molecule type" value="Genomic_DNA"/>
</dbReference>
<dbReference type="Proteomes" id="UP000178606">
    <property type="component" value="Unassembled WGS sequence"/>
</dbReference>
<evidence type="ECO:0000256" key="4">
    <source>
        <dbReference type="ARBA" id="ARBA00023014"/>
    </source>
</evidence>
<dbReference type="PANTHER" id="PTHR10134">
    <property type="entry name" value="CYTOCHROME B-C1 COMPLEX SUBUNIT RIESKE, MITOCHONDRIAL"/>
    <property type="match status" value="1"/>
</dbReference>
<organism evidence="9 10">
    <name type="scientific">Handelsmanbacteria sp. (strain RIFCSPLOWO2_12_FULL_64_10)</name>
    <dbReference type="NCBI Taxonomy" id="1817868"/>
    <lineage>
        <taxon>Bacteria</taxon>
        <taxon>Candidatus Handelsmaniibacteriota</taxon>
    </lineage>
</organism>
<gene>
    <name evidence="9" type="ORF">A3F84_29590</name>
</gene>
<dbReference type="PROSITE" id="PS51257">
    <property type="entry name" value="PROKAR_LIPOPROTEIN"/>
    <property type="match status" value="1"/>
</dbReference>
<reference evidence="9 10" key="1">
    <citation type="journal article" date="2016" name="Nat. Commun.">
        <title>Thousands of microbial genomes shed light on interconnected biogeochemical processes in an aquifer system.</title>
        <authorList>
            <person name="Anantharaman K."/>
            <person name="Brown C.T."/>
            <person name="Hug L.A."/>
            <person name="Sharon I."/>
            <person name="Castelle C.J."/>
            <person name="Probst A.J."/>
            <person name="Thomas B.C."/>
            <person name="Singh A."/>
            <person name="Wilkins M.J."/>
            <person name="Karaoz U."/>
            <person name="Brodie E.L."/>
            <person name="Williams K.H."/>
            <person name="Hubbard S.S."/>
            <person name="Banfield J.F."/>
        </authorList>
    </citation>
    <scope>NUCLEOTIDE SEQUENCE [LARGE SCALE GENOMIC DNA]</scope>
    <source>
        <strain evidence="10">RIFCSPLOWO2_12_FULL_64_10</strain>
    </source>
</reference>
<accession>A0A1F6C2V4</accession>
<evidence type="ECO:0000256" key="5">
    <source>
        <dbReference type="ARBA" id="ARBA00023157"/>
    </source>
</evidence>
<evidence type="ECO:0000256" key="2">
    <source>
        <dbReference type="ARBA" id="ARBA00022723"/>
    </source>
</evidence>
<evidence type="ECO:0000256" key="7">
    <source>
        <dbReference type="SAM" id="SignalP"/>
    </source>
</evidence>
<feature type="chain" id="PRO_5009523222" description="Rieske domain-containing protein" evidence="7">
    <location>
        <begin position="25"/>
        <end position="136"/>
    </location>
</feature>
<evidence type="ECO:0000313" key="10">
    <source>
        <dbReference type="Proteomes" id="UP000178606"/>
    </source>
</evidence>
<keyword evidence="5" id="KW-1015">Disulfide bond</keyword>
<sequence>MDRRSFLKQTGAVALPLLAGCATAGIATHRVPARNGRAFVPVADFPELAAVGGAIKLQVEGKGDPVFLVRVDEGRYLALSSVCTHLGCQVRKLPQSFRCPCHGSTYDLEGTVLRGPTQRPLARYRTEAVEGGVVIF</sequence>
<feature type="signal peptide" evidence="7">
    <location>
        <begin position="1"/>
        <end position="24"/>
    </location>
</feature>
<dbReference type="CDD" id="cd03467">
    <property type="entry name" value="Rieske"/>
    <property type="match status" value="1"/>
</dbReference>
<dbReference type="GO" id="GO:0046872">
    <property type="term" value="F:metal ion binding"/>
    <property type="evidence" value="ECO:0007669"/>
    <property type="project" value="UniProtKB-KW"/>
</dbReference>
<dbReference type="InterPro" id="IPR005805">
    <property type="entry name" value="Rieske_Fe-S_prot_C"/>
</dbReference>
<dbReference type="InterPro" id="IPR014349">
    <property type="entry name" value="Rieske_Fe-S_prot"/>
</dbReference>
<dbReference type="PROSITE" id="PS51296">
    <property type="entry name" value="RIESKE"/>
    <property type="match status" value="1"/>
</dbReference>
<keyword evidence="2" id="KW-0479">Metal-binding</keyword>
<evidence type="ECO:0000259" key="8">
    <source>
        <dbReference type="PROSITE" id="PS51296"/>
    </source>
</evidence>
<protein>
    <recommendedName>
        <fullName evidence="8">Rieske domain-containing protein</fullName>
    </recommendedName>
</protein>
<dbReference type="GO" id="GO:0051537">
    <property type="term" value="F:2 iron, 2 sulfur cluster binding"/>
    <property type="evidence" value="ECO:0007669"/>
    <property type="project" value="UniProtKB-KW"/>
</dbReference>
<evidence type="ECO:0000256" key="1">
    <source>
        <dbReference type="ARBA" id="ARBA00022714"/>
    </source>
</evidence>
<dbReference type="Gene3D" id="2.102.10.10">
    <property type="entry name" value="Rieske [2Fe-2S] iron-sulphur domain"/>
    <property type="match status" value="1"/>
</dbReference>
<dbReference type="SUPFAM" id="SSF50022">
    <property type="entry name" value="ISP domain"/>
    <property type="match status" value="1"/>
</dbReference>
<keyword evidence="3" id="KW-0408">Iron</keyword>
<evidence type="ECO:0000313" key="9">
    <source>
        <dbReference type="EMBL" id="OGG43515.1"/>
    </source>
</evidence>
<evidence type="ECO:0000256" key="6">
    <source>
        <dbReference type="ARBA" id="ARBA00034078"/>
    </source>
</evidence>
<evidence type="ECO:0000256" key="3">
    <source>
        <dbReference type="ARBA" id="ARBA00023004"/>
    </source>
</evidence>